<reference evidence="2" key="1">
    <citation type="submission" date="2020-04" db="EMBL/GenBank/DDBJ databases">
        <authorList>
            <person name="Chiriac C."/>
            <person name="Salcher M."/>
            <person name="Ghai R."/>
            <person name="Kavagutti S V."/>
        </authorList>
    </citation>
    <scope>NUCLEOTIDE SEQUENCE</scope>
</reference>
<evidence type="ECO:0000256" key="1">
    <source>
        <dbReference type="SAM" id="MobiDB-lite"/>
    </source>
</evidence>
<gene>
    <name evidence="2" type="ORF">UFOVP621_108</name>
</gene>
<organism evidence="2">
    <name type="scientific">uncultured Caudovirales phage</name>
    <dbReference type="NCBI Taxonomy" id="2100421"/>
    <lineage>
        <taxon>Viruses</taxon>
        <taxon>Duplodnaviria</taxon>
        <taxon>Heunggongvirae</taxon>
        <taxon>Uroviricota</taxon>
        <taxon>Caudoviricetes</taxon>
        <taxon>Peduoviridae</taxon>
        <taxon>Maltschvirus</taxon>
        <taxon>Maltschvirus maltsch</taxon>
    </lineage>
</organism>
<proteinExistence type="predicted"/>
<evidence type="ECO:0000313" key="2">
    <source>
        <dbReference type="EMBL" id="CAB4153332.1"/>
    </source>
</evidence>
<protein>
    <submittedName>
        <fullName evidence="2">Uncharacterized protein</fullName>
    </submittedName>
</protein>
<feature type="region of interest" description="Disordered" evidence="1">
    <location>
        <begin position="1"/>
        <end position="20"/>
    </location>
</feature>
<name>A0A6J5N3P1_9CAUD</name>
<sequence>MGIPIIGQGNNAPSAGQGKVTEIKDEGPKIRILYCWNCKSIEEIPDFEGNPDDDVLLAVLIERHESAGVPHAGSLFKIGVKLWAQEKYRKEIIEQMRDQVGGGLDNLDKGYYETRATFYEDAMSCYSKHLRPQDSCPDWQNENKRLVPKTAELRKEAGLVAPDKSQGTRVYLCDFCPVKSNVMTKQRRAAGMYKE</sequence>
<accession>A0A6J5N3P1</accession>
<dbReference type="EMBL" id="LR796586">
    <property type="protein sequence ID" value="CAB4153332.1"/>
    <property type="molecule type" value="Genomic_DNA"/>
</dbReference>